<dbReference type="PANTHER" id="PTHR12479">
    <property type="entry name" value="LYSOSOMAL-ASSOCIATED TRANSMEMBRANE PROTEIN"/>
    <property type="match status" value="1"/>
</dbReference>
<evidence type="ECO:0000256" key="2">
    <source>
        <dbReference type="ARBA" id="ARBA00022692"/>
    </source>
</evidence>
<keyword evidence="3 5" id="KW-1133">Transmembrane helix</keyword>
<feature type="transmembrane region" description="Helical" evidence="5">
    <location>
        <begin position="142"/>
        <end position="164"/>
    </location>
</feature>
<dbReference type="GO" id="GO:0005765">
    <property type="term" value="C:lysosomal membrane"/>
    <property type="evidence" value="ECO:0007669"/>
    <property type="project" value="TreeGrafter"/>
</dbReference>
<dbReference type="Proteomes" id="UP000492821">
    <property type="component" value="Unassembled WGS sequence"/>
</dbReference>
<comment type="subcellular location">
    <subcellularLocation>
        <location evidence="1">Endomembrane system</location>
        <topology evidence="1">Multi-pass membrane protein</topology>
    </subcellularLocation>
</comment>
<evidence type="ECO:0000256" key="1">
    <source>
        <dbReference type="ARBA" id="ARBA00004127"/>
    </source>
</evidence>
<keyword evidence="7" id="KW-1185">Reference proteome</keyword>
<protein>
    <submittedName>
        <fullName evidence="8">MARVEL domain-containing protein</fullName>
    </submittedName>
</protein>
<feature type="transmembrane region" description="Helical" evidence="5">
    <location>
        <begin position="65"/>
        <end position="86"/>
    </location>
</feature>
<evidence type="ECO:0000313" key="8">
    <source>
        <dbReference type="WBParaSite" id="Pan_g20223.t1"/>
    </source>
</evidence>
<proteinExistence type="predicted"/>
<dbReference type="WBParaSite" id="Pan_g20223.t1">
    <property type="protein sequence ID" value="Pan_g20223.t1"/>
    <property type="gene ID" value="Pan_g20223"/>
</dbReference>
<feature type="transmembrane region" description="Helical" evidence="5">
    <location>
        <begin position="106"/>
        <end position="130"/>
    </location>
</feature>
<evidence type="ECO:0000256" key="4">
    <source>
        <dbReference type="ARBA" id="ARBA00023136"/>
    </source>
</evidence>
<evidence type="ECO:0000256" key="5">
    <source>
        <dbReference type="SAM" id="Phobius"/>
    </source>
</evidence>
<dbReference type="InterPro" id="IPR051115">
    <property type="entry name" value="LAPTM_transporter"/>
</dbReference>
<dbReference type="Pfam" id="PF22954">
    <property type="entry name" value="DUF7027"/>
    <property type="match status" value="1"/>
</dbReference>
<feature type="domain" description="DUF7027" evidence="6">
    <location>
        <begin position="65"/>
        <end position="161"/>
    </location>
</feature>
<dbReference type="GO" id="GO:0012505">
    <property type="term" value="C:endomembrane system"/>
    <property type="evidence" value="ECO:0007669"/>
    <property type="project" value="UniProtKB-SubCell"/>
</dbReference>
<organism evidence="7 8">
    <name type="scientific">Panagrellus redivivus</name>
    <name type="common">Microworm</name>
    <dbReference type="NCBI Taxonomy" id="6233"/>
    <lineage>
        <taxon>Eukaryota</taxon>
        <taxon>Metazoa</taxon>
        <taxon>Ecdysozoa</taxon>
        <taxon>Nematoda</taxon>
        <taxon>Chromadorea</taxon>
        <taxon>Rhabditida</taxon>
        <taxon>Tylenchina</taxon>
        <taxon>Panagrolaimomorpha</taxon>
        <taxon>Panagrolaimoidea</taxon>
        <taxon>Panagrolaimidae</taxon>
        <taxon>Panagrellus</taxon>
    </lineage>
</organism>
<keyword evidence="2 5" id="KW-0812">Transmembrane</keyword>
<dbReference type="AlphaFoldDB" id="A0A7E4VEW9"/>
<evidence type="ECO:0000256" key="3">
    <source>
        <dbReference type="ARBA" id="ARBA00022989"/>
    </source>
</evidence>
<accession>A0A7E4VEW9</accession>
<feature type="transmembrane region" description="Helical" evidence="5">
    <location>
        <begin position="198"/>
        <end position="220"/>
    </location>
</feature>
<dbReference type="InterPro" id="IPR054291">
    <property type="entry name" value="DUF7027"/>
</dbReference>
<name>A0A7E4VEW9_PANRE</name>
<evidence type="ECO:0000259" key="6">
    <source>
        <dbReference type="Pfam" id="PF22954"/>
    </source>
</evidence>
<reference evidence="7" key="1">
    <citation type="journal article" date="2013" name="Genetics">
        <title>The draft genome and transcriptome of Panagrellus redivivus are shaped by the harsh demands of a free-living lifestyle.</title>
        <authorList>
            <person name="Srinivasan J."/>
            <person name="Dillman A.R."/>
            <person name="Macchietto M.G."/>
            <person name="Heikkinen L."/>
            <person name="Lakso M."/>
            <person name="Fracchia K.M."/>
            <person name="Antoshechkin I."/>
            <person name="Mortazavi A."/>
            <person name="Wong G."/>
            <person name="Sternberg P.W."/>
        </authorList>
    </citation>
    <scope>NUCLEOTIDE SEQUENCE [LARGE SCALE GENOMIC DNA]</scope>
    <source>
        <strain evidence="7">MT8872</strain>
    </source>
</reference>
<reference evidence="8" key="2">
    <citation type="submission" date="2020-10" db="UniProtKB">
        <authorList>
            <consortium name="WormBaseParasite"/>
        </authorList>
    </citation>
    <scope>IDENTIFICATION</scope>
</reference>
<dbReference type="PANTHER" id="PTHR12479:SF11">
    <property type="entry name" value="PROTEIN CBG14497"/>
    <property type="match status" value="1"/>
</dbReference>
<keyword evidence="4 5" id="KW-0472">Membrane</keyword>
<sequence length="250" mass="28499">MRAMNGRLQIMRSPLMRNNFGQHEEHKRHRQRSDADQLPKSIQFDESSDNYRCLCSCFHIKTGGFIVAGVELFLILFFFLNALLIMLQQKNGYEYDKGEKSSDYVFVAFLITTIGCAIALLSALLMLIGLARNTASFLVPHLFVQGIAIVCFTGLVIVGIIAVVTELSVFYRLLNATPFNEFPGRSTVDLAIESKVRVYFILIMYAVALILEAWFIVITYNCNRYFTERKTYMTYCLAYSTPLKTLNSAR</sequence>
<evidence type="ECO:0000313" key="7">
    <source>
        <dbReference type="Proteomes" id="UP000492821"/>
    </source>
</evidence>